<feature type="region of interest" description="Disordered" evidence="1">
    <location>
        <begin position="49"/>
        <end position="117"/>
    </location>
</feature>
<keyword evidence="3" id="KW-1185">Reference proteome</keyword>
<gene>
    <name evidence="2" type="ORF">K466DRAFT_662880</name>
</gene>
<dbReference type="AlphaFoldDB" id="A0A5C3PF23"/>
<evidence type="ECO:0000256" key="1">
    <source>
        <dbReference type="SAM" id="MobiDB-lite"/>
    </source>
</evidence>
<dbReference type="Proteomes" id="UP000308197">
    <property type="component" value="Unassembled WGS sequence"/>
</dbReference>
<evidence type="ECO:0000313" key="3">
    <source>
        <dbReference type="Proteomes" id="UP000308197"/>
    </source>
</evidence>
<feature type="compositionally biased region" description="Low complexity" evidence="1">
    <location>
        <begin position="96"/>
        <end position="107"/>
    </location>
</feature>
<evidence type="ECO:0000313" key="2">
    <source>
        <dbReference type="EMBL" id="TFK87627.1"/>
    </source>
</evidence>
<organism evidence="2 3">
    <name type="scientific">Polyporus arcularius HHB13444</name>
    <dbReference type="NCBI Taxonomy" id="1314778"/>
    <lineage>
        <taxon>Eukaryota</taxon>
        <taxon>Fungi</taxon>
        <taxon>Dikarya</taxon>
        <taxon>Basidiomycota</taxon>
        <taxon>Agaricomycotina</taxon>
        <taxon>Agaricomycetes</taxon>
        <taxon>Polyporales</taxon>
        <taxon>Polyporaceae</taxon>
        <taxon>Polyporus</taxon>
    </lineage>
</organism>
<reference evidence="2 3" key="1">
    <citation type="journal article" date="2019" name="Nat. Ecol. Evol.">
        <title>Megaphylogeny resolves global patterns of mushroom evolution.</title>
        <authorList>
            <person name="Varga T."/>
            <person name="Krizsan K."/>
            <person name="Foldi C."/>
            <person name="Dima B."/>
            <person name="Sanchez-Garcia M."/>
            <person name="Sanchez-Ramirez S."/>
            <person name="Szollosi G.J."/>
            <person name="Szarkandi J.G."/>
            <person name="Papp V."/>
            <person name="Albert L."/>
            <person name="Andreopoulos W."/>
            <person name="Angelini C."/>
            <person name="Antonin V."/>
            <person name="Barry K.W."/>
            <person name="Bougher N.L."/>
            <person name="Buchanan P."/>
            <person name="Buyck B."/>
            <person name="Bense V."/>
            <person name="Catcheside P."/>
            <person name="Chovatia M."/>
            <person name="Cooper J."/>
            <person name="Damon W."/>
            <person name="Desjardin D."/>
            <person name="Finy P."/>
            <person name="Geml J."/>
            <person name="Haridas S."/>
            <person name="Hughes K."/>
            <person name="Justo A."/>
            <person name="Karasinski D."/>
            <person name="Kautmanova I."/>
            <person name="Kiss B."/>
            <person name="Kocsube S."/>
            <person name="Kotiranta H."/>
            <person name="LaButti K.M."/>
            <person name="Lechner B.E."/>
            <person name="Liimatainen K."/>
            <person name="Lipzen A."/>
            <person name="Lukacs Z."/>
            <person name="Mihaltcheva S."/>
            <person name="Morgado L.N."/>
            <person name="Niskanen T."/>
            <person name="Noordeloos M.E."/>
            <person name="Ohm R.A."/>
            <person name="Ortiz-Santana B."/>
            <person name="Ovrebo C."/>
            <person name="Racz N."/>
            <person name="Riley R."/>
            <person name="Savchenko A."/>
            <person name="Shiryaev A."/>
            <person name="Soop K."/>
            <person name="Spirin V."/>
            <person name="Szebenyi C."/>
            <person name="Tomsovsky M."/>
            <person name="Tulloss R.E."/>
            <person name="Uehling J."/>
            <person name="Grigoriev I.V."/>
            <person name="Vagvolgyi C."/>
            <person name="Papp T."/>
            <person name="Martin F.M."/>
            <person name="Miettinen O."/>
            <person name="Hibbett D.S."/>
            <person name="Nagy L.G."/>
        </authorList>
    </citation>
    <scope>NUCLEOTIDE SEQUENCE [LARGE SCALE GENOMIC DNA]</scope>
    <source>
        <strain evidence="2 3">HHB13444</strain>
    </source>
</reference>
<dbReference type="EMBL" id="ML211145">
    <property type="protein sequence ID" value="TFK87627.1"/>
    <property type="molecule type" value="Genomic_DNA"/>
</dbReference>
<dbReference type="InParanoid" id="A0A5C3PF23"/>
<feature type="compositionally biased region" description="Basic residues" evidence="1">
    <location>
        <begin position="80"/>
        <end position="95"/>
    </location>
</feature>
<protein>
    <submittedName>
        <fullName evidence="2">Uncharacterized protein</fullName>
    </submittedName>
</protein>
<accession>A0A5C3PF23</accession>
<name>A0A5C3PF23_9APHY</name>
<proteinExistence type="predicted"/>
<feature type="compositionally biased region" description="Low complexity" evidence="1">
    <location>
        <begin position="152"/>
        <end position="163"/>
    </location>
</feature>
<sequence length="163" mass="18375">MTSNGLQQAVPWLTTSGHCISYRVECNPGNAELVLLISRDFGYSHVDSPRHPVSSYVTRRMTGPPNRASRGSRSEFGPFVHRRSRSSCPPRRPRRPNSSWTSTTTSPPLLPPTCSPPVSLAVSRARWQRTRRRHAACHLDSVHRPVRRRRPGSSPHVPATERR</sequence>
<feature type="region of interest" description="Disordered" evidence="1">
    <location>
        <begin position="139"/>
        <end position="163"/>
    </location>
</feature>